<name>A0A1C3E8Z2_9PLAN</name>
<feature type="transmembrane region" description="Helical" evidence="2">
    <location>
        <begin position="293"/>
        <end position="311"/>
    </location>
</feature>
<reference evidence="3 4" key="1">
    <citation type="submission" date="2016-05" db="EMBL/GenBank/DDBJ databases">
        <title>Genomic and physiological characterization of Planctopirus sp. isolated from fresh water lake.</title>
        <authorList>
            <person name="Subhash Y."/>
            <person name="Ramana C."/>
        </authorList>
    </citation>
    <scope>NUCLEOTIDE SEQUENCE [LARGE SCALE GENOMIC DNA]</scope>
    <source>
        <strain evidence="3 4">JC280</strain>
    </source>
</reference>
<keyword evidence="2" id="KW-0812">Transmembrane</keyword>
<keyword evidence="2" id="KW-0472">Membrane</keyword>
<feature type="compositionally biased region" description="Pro residues" evidence="1">
    <location>
        <begin position="364"/>
        <end position="377"/>
    </location>
</feature>
<protein>
    <recommendedName>
        <fullName evidence="5">DUF2167 domain-containing protein</fullName>
    </recommendedName>
</protein>
<gene>
    <name evidence="3" type="ORF">A6X21_07555</name>
</gene>
<accession>A0A1C3E8Z2</accession>
<dbReference type="EMBL" id="LYDR01000124">
    <property type="protein sequence ID" value="ODA29737.1"/>
    <property type="molecule type" value="Genomic_DNA"/>
</dbReference>
<organism evidence="3 4">
    <name type="scientific">Planctopirus hydrillae</name>
    <dbReference type="NCBI Taxonomy" id="1841610"/>
    <lineage>
        <taxon>Bacteria</taxon>
        <taxon>Pseudomonadati</taxon>
        <taxon>Planctomycetota</taxon>
        <taxon>Planctomycetia</taxon>
        <taxon>Planctomycetales</taxon>
        <taxon>Planctomycetaceae</taxon>
        <taxon>Planctopirus</taxon>
    </lineage>
</organism>
<dbReference type="Pfam" id="PF09935">
    <property type="entry name" value="DUF2167"/>
    <property type="match status" value="1"/>
</dbReference>
<sequence length="386" mass="42256">MSGHGFPISSRTLDKKSGGNDVVSGTKSPDELGTSNFNHFGIKTKFLQRELMLQHRFWFTVVCLLVFSGLQERLIAAPADPPLTPEQRRILERFQQISWQKGPGRFAVGPQATIQIPDGFQITNSAGAQIYMELSGNPPSADIQSVVTFTEEPFGFYLIFSYVDSGKVDDRDANNLNADELLKQLRENTNAGNAHRKQLGLEPLYIDRWIIPPRYNSTTKQLEWAIRGHSETGNPVANWDTRILGRYGMMSVKLVMTNPDEIESVIPGVNQLLQGFSFNAGSDYASWQPGDKVAALGVTALVAGSTTAVAAKLGFFQKMGVFIFKYIYLILAALGAVGARFLGKSASTSPPSDPVAMNHDSALPRPPTLPGPRPRTPQSPDNQSSD</sequence>
<dbReference type="Proteomes" id="UP000094828">
    <property type="component" value="Unassembled WGS sequence"/>
</dbReference>
<feature type="region of interest" description="Disordered" evidence="1">
    <location>
        <begin position="1"/>
        <end position="28"/>
    </location>
</feature>
<comment type="caution">
    <text evidence="3">The sequence shown here is derived from an EMBL/GenBank/DDBJ whole genome shotgun (WGS) entry which is preliminary data.</text>
</comment>
<dbReference type="STRING" id="1841610.A6X21_07555"/>
<feature type="region of interest" description="Disordered" evidence="1">
    <location>
        <begin position="346"/>
        <end position="386"/>
    </location>
</feature>
<dbReference type="InterPro" id="IPR018682">
    <property type="entry name" value="DUF2167_membr"/>
</dbReference>
<evidence type="ECO:0000313" key="3">
    <source>
        <dbReference type="EMBL" id="ODA29737.1"/>
    </source>
</evidence>
<evidence type="ECO:0000313" key="4">
    <source>
        <dbReference type="Proteomes" id="UP000094828"/>
    </source>
</evidence>
<evidence type="ECO:0000256" key="2">
    <source>
        <dbReference type="SAM" id="Phobius"/>
    </source>
</evidence>
<evidence type="ECO:0000256" key="1">
    <source>
        <dbReference type="SAM" id="MobiDB-lite"/>
    </source>
</evidence>
<keyword evidence="2" id="KW-1133">Transmembrane helix</keyword>
<proteinExistence type="predicted"/>
<feature type="transmembrane region" description="Helical" evidence="2">
    <location>
        <begin position="323"/>
        <end position="342"/>
    </location>
</feature>
<keyword evidence="4" id="KW-1185">Reference proteome</keyword>
<dbReference type="AlphaFoldDB" id="A0A1C3E8Z2"/>
<evidence type="ECO:0008006" key="5">
    <source>
        <dbReference type="Google" id="ProtNLM"/>
    </source>
</evidence>